<comment type="caution">
    <text evidence="1">The sequence shown here is derived from an EMBL/GenBank/DDBJ whole genome shotgun (WGS) entry which is preliminary data.</text>
</comment>
<dbReference type="Proteomes" id="UP000479710">
    <property type="component" value="Unassembled WGS sequence"/>
</dbReference>
<organism evidence="1 2">
    <name type="scientific">Oryza meyeriana var. granulata</name>
    <dbReference type="NCBI Taxonomy" id="110450"/>
    <lineage>
        <taxon>Eukaryota</taxon>
        <taxon>Viridiplantae</taxon>
        <taxon>Streptophyta</taxon>
        <taxon>Embryophyta</taxon>
        <taxon>Tracheophyta</taxon>
        <taxon>Spermatophyta</taxon>
        <taxon>Magnoliopsida</taxon>
        <taxon>Liliopsida</taxon>
        <taxon>Poales</taxon>
        <taxon>Poaceae</taxon>
        <taxon>BOP clade</taxon>
        <taxon>Oryzoideae</taxon>
        <taxon>Oryzeae</taxon>
        <taxon>Oryzinae</taxon>
        <taxon>Oryza</taxon>
        <taxon>Oryza meyeriana</taxon>
    </lineage>
</organism>
<gene>
    <name evidence="1" type="ORF">E2562_015430</name>
</gene>
<protein>
    <submittedName>
        <fullName evidence="1">Uncharacterized protein</fullName>
    </submittedName>
</protein>
<keyword evidence="2" id="KW-1185">Reference proteome</keyword>
<accession>A0A6G1BX22</accession>
<evidence type="ECO:0000313" key="1">
    <source>
        <dbReference type="EMBL" id="KAF0892351.1"/>
    </source>
</evidence>
<proteinExistence type="predicted"/>
<dbReference type="GO" id="GO:0050734">
    <property type="term" value="F:hydroxycinnamoyltransferase activity"/>
    <property type="evidence" value="ECO:0007669"/>
    <property type="project" value="UniProtKB-ARBA"/>
</dbReference>
<dbReference type="InterPro" id="IPR023213">
    <property type="entry name" value="CAT-like_dom_sf"/>
</dbReference>
<evidence type="ECO:0000313" key="2">
    <source>
        <dbReference type="Proteomes" id="UP000479710"/>
    </source>
</evidence>
<dbReference type="Gene3D" id="3.30.559.10">
    <property type="entry name" value="Chloramphenicol acetyltransferase-like domain"/>
    <property type="match status" value="1"/>
</dbReference>
<sequence>MSSAITKSLPFLVGPSEPTPAGTIKLNSTDSAFSALRMVALFVFEGPVDQPAETIERALSRALVLY</sequence>
<name>A0A6G1BX22_9ORYZ</name>
<reference evidence="1 2" key="1">
    <citation type="submission" date="2019-11" db="EMBL/GenBank/DDBJ databases">
        <title>Whole genome sequence of Oryza granulata.</title>
        <authorList>
            <person name="Li W."/>
        </authorList>
    </citation>
    <scope>NUCLEOTIDE SEQUENCE [LARGE SCALE GENOMIC DNA]</scope>
    <source>
        <strain evidence="2">cv. Menghai</strain>
        <tissue evidence="1">Leaf</tissue>
    </source>
</reference>
<dbReference type="AlphaFoldDB" id="A0A6G1BX22"/>
<dbReference type="EMBL" id="SPHZ02000011">
    <property type="protein sequence ID" value="KAF0892351.1"/>
    <property type="molecule type" value="Genomic_DNA"/>
</dbReference>